<accession>A0A5K8AGY5</accession>
<proteinExistence type="predicted"/>
<protein>
    <submittedName>
        <fullName evidence="1">Uncharacterized protein</fullName>
    </submittedName>
</protein>
<evidence type="ECO:0000313" key="2">
    <source>
        <dbReference type="Proteomes" id="UP000422108"/>
    </source>
</evidence>
<evidence type="ECO:0000313" key="1">
    <source>
        <dbReference type="EMBL" id="BBO91769.1"/>
    </source>
</evidence>
<organism evidence="1 2">
    <name type="scientific">Desulfosarcina ovata subsp. ovata</name>
    <dbReference type="NCBI Taxonomy" id="2752305"/>
    <lineage>
        <taxon>Bacteria</taxon>
        <taxon>Pseudomonadati</taxon>
        <taxon>Thermodesulfobacteriota</taxon>
        <taxon>Desulfobacteria</taxon>
        <taxon>Desulfobacterales</taxon>
        <taxon>Desulfosarcinaceae</taxon>
        <taxon>Desulfosarcina</taxon>
    </lineage>
</organism>
<keyword evidence="2" id="KW-1185">Reference proteome</keyword>
<dbReference type="Proteomes" id="UP000422108">
    <property type="component" value="Chromosome"/>
</dbReference>
<dbReference type="EMBL" id="AP021879">
    <property type="protein sequence ID" value="BBO91769.1"/>
    <property type="molecule type" value="Genomic_DNA"/>
</dbReference>
<name>A0A5K8AGY5_9BACT</name>
<sequence length="102" mass="11870">MKSKMVFWSGFSSLLLDSPQIVYPTKSPIFIPKNIKMNERKNSFLLENKRADKLRINNEIGMINKSTFIVRDPYLPSGIKVFIIIGIIKLRIRTLFIVSHPY</sequence>
<gene>
    <name evidence="1" type="ORF">DSCOOX_49490</name>
</gene>
<reference evidence="1 2" key="1">
    <citation type="submission" date="2019-11" db="EMBL/GenBank/DDBJ databases">
        <title>Comparative genomics of hydrocarbon-degrading Desulfosarcina strains.</title>
        <authorList>
            <person name="Watanabe M."/>
            <person name="Kojima H."/>
            <person name="Fukui M."/>
        </authorList>
    </citation>
    <scope>NUCLEOTIDE SEQUENCE [LARGE SCALE GENOMIC DNA]</scope>
    <source>
        <strain evidence="2">oXyS1</strain>
    </source>
</reference>
<dbReference type="AlphaFoldDB" id="A0A5K8AGY5"/>